<evidence type="ECO:0000256" key="1">
    <source>
        <dbReference type="SAM" id="MobiDB-lite"/>
    </source>
</evidence>
<accession>A0ABX6GGZ6</accession>
<evidence type="ECO:0008006" key="5">
    <source>
        <dbReference type="Google" id="ProtNLM"/>
    </source>
</evidence>
<feature type="region of interest" description="Disordered" evidence="1">
    <location>
        <begin position="30"/>
        <end position="81"/>
    </location>
</feature>
<dbReference type="EMBL" id="CP041764">
    <property type="protein sequence ID" value="QHA85509.1"/>
    <property type="molecule type" value="Genomic_DNA"/>
</dbReference>
<feature type="signal peptide" evidence="2">
    <location>
        <begin position="1"/>
        <end position="26"/>
    </location>
</feature>
<dbReference type="Proteomes" id="UP000430368">
    <property type="component" value="Chromosome"/>
</dbReference>
<keyword evidence="4" id="KW-1185">Reference proteome</keyword>
<feature type="chain" id="PRO_5046679974" description="Inner membrane protein" evidence="2">
    <location>
        <begin position="27"/>
        <end position="174"/>
    </location>
</feature>
<protein>
    <recommendedName>
        <fullName evidence="5">Inner membrane protein</fullName>
    </recommendedName>
</protein>
<evidence type="ECO:0000313" key="4">
    <source>
        <dbReference type="Proteomes" id="UP000430368"/>
    </source>
</evidence>
<organism evidence="3 4">
    <name type="scientific">Serratia rhizosphaerae</name>
    <dbReference type="NCBI Taxonomy" id="2597702"/>
    <lineage>
        <taxon>Bacteria</taxon>
        <taxon>Pseudomonadati</taxon>
        <taxon>Pseudomonadota</taxon>
        <taxon>Gammaproteobacteria</taxon>
        <taxon>Enterobacterales</taxon>
        <taxon>Yersiniaceae</taxon>
        <taxon>Serratia</taxon>
    </lineage>
</organism>
<dbReference type="NCBIfam" id="NF040487">
    <property type="entry name" value="T3SS_CigR_fam"/>
    <property type="match status" value="1"/>
</dbReference>
<sequence length="174" mass="17879">MKKRRMTITALALIASLGVSSAPVFADKGGNGNGGNGHGNSGNHGNKGYDGKHGNGKGNGNGKGVSDEHGSKGKRGNSADDHGLVRVDLSYDRARSLALNYGLTGYQSLPPGIAKNLARGKPLPPGIAKKTVPASLLGQLPHYPGYEWRVVGDDLVLIALSTALVASVINGVFD</sequence>
<name>A0ABX6GGZ6_9GAMM</name>
<dbReference type="Gene3D" id="3.10.450.160">
    <property type="entry name" value="inner membrane protein cigr"/>
    <property type="match status" value="1"/>
</dbReference>
<dbReference type="RefSeq" id="WP_160026867.1">
    <property type="nucleotide sequence ID" value="NZ_CP041764.1"/>
</dbReference>
<feature type="compositionally biased region" description="Basic and acidic residues" evidence="1">
    <location>
        <begin position="65"/>
        <end position="81"/>
    </location>
</feature>
<keyword evidence="2" id="KW-0732">Signal</keyword>
<evidence type="ECO:0000313" key="3">
    <source>
        <dbReference type="EMBL" id="QHA85509.1"/>
    </source>
</evidence>
<feature type="compositionally biased region" description="Gly residues" evidence="1">
    <location>
        <begin position="30"/>
        <end position="42"/>
    </location>
</feature>
<evidence type="ECO:0000256" key="2">
    <source>
        <dbReference type="SAM" id="SignalP"/>
    </source>
</evidence>
<gene>
    <name evidence="3" type="ORF">FO014_00130</name>
</gene>
<reference evidence="3 4" key="1">
    <citation type="submission" date="2019-07" db="EMBL/GenBank/DDBJ databases">
        <title>Serratia dokdonensis sp. nov., an elicitor of systemic resistance in Nicotiana Tabacum.</title>
        <authorList>
            <person name="Son J.-S."/>
            <person name="Hwang Y.-J."/>
            <person name="Lee S.-Y."/>
            <person name="Ghim S.-Y."/>
        </authorList>
    </citation>
    <scope>NUCLEOTIDE SEQUENCE [LARGE SCALE GENOMIC DNA]</scope>
    <source>
        <strain evidence="3 4">KUDC3025</strain>
    </source>
</reference>
<proteinExistence type="predicted"/>